<dbReference type="VEuPathDB" id="TriTrypDB:TcIL3000.11.1850"/>
<keyword evidence="4" id="KW-0472">Membrane</keyword>
<dbReference type="FunFam" id="1.25.40.570:FF:000009">
    <property type="entry name" value="26S proteasome non-ATPase regulatory subunit 3"/>
    <property type="match status" value="1"/>
</dbReference>
<dbReference type="Pfam" id="PF25573">
    <property type="entry name" value="TPR_PSMD3_N"/>
    <property type="match status" value="1"/>
</dbReference>
<accession>G0UZI1</accession>
<reference evidence="6" key="1">
    <citation type="journal article" date="2012" name="Proc. Natl. Acad. Sci. U.S.A.">
        <title>Antigenic diversity is generated by distinct evolutionary mechanisms in African trypanosome species.</title>
        <authorList>
            <person name="Jackson A.P."/>
            <person name="Berry A."/>
            <person name="Aslett M."/>
            <person name="Allison H.C."/>
            <person name="Burton P."/>
            <person name="Vavrova-Anderson J."/>
            <person name="Brown R."/>
            <person name="Browne H."/>
            <person name="Corton N."/>
            <person name="Hauser H."/>
            <person name="Gamble J."/>
            <person name="Gilderthorp R."/>
            <person name="Marcello L."/>
            <person name="McQuillan J."/>
            <person name="Otto T.D."/>
            <person name="Quail M.A."/>
            <person name="Sanders M.J."/>
            <person name="van Tonder A."/>
            <person name="Ginger M.L."/>
            <person name="Field M.C."/>
            <person name="Barry J.D."/>
            <person name="Hertz-Fowler C."/>
            <person name="Berriman M."/>
        </authorList>
    </citation>
    <scope>NUCLEOTIDE SEQUENCE</scope>
    <source>
        <strain evidence="6">IL3000</strain>
    </source>
</reference>
<dbReference type="Pfam" id="PF08375">
    <property type="entry name" value="Rpn3_C"/>
    <property type="match status" value="1"/>
</dbReference>
<dbReference type="InterPro" id="IPR036390">
    <property type="entry name" value="WH_DNA-bd_sf"/>
</dbReference>
<dbReference type="InterPro" id="IPR000717">
    <property type="entry name" value="PCI_dom"/>
</dbReference>
<dbReference type="GO" id="GO:0030234">
    <property type="term" value="F:enzyme regulator activity"/>
    <property type="evidence" value="ECO:0007669"/>
    <property type="project" value="InterPro"/>
</dbReference>
<dbReference type="SMART" id="SM00753">
    <property type="entry name" value="PAM"/>
    <property type="match status" value="1"/>
</dbReference>
<evidence type="ECO:0000313" key="6">
    <source>
        <dbReference type="EMBL" id="CCC94800.1"/>
    </source>
</evidence>
<dbReference type="GO" id="GO:0006511">
    <property type="term" value="P:ubiquitin-dependent protein catabolic process"/>
    <property type="evidence" value="ECO:0007669"/>
    <property type="project" value="TreeGrafter"/>
</dbReference>
<feature type="domain" description="PCI" evidence="5">
    <location>
        <begin position="169"/>
        <end position="347"/>
    </location>
</feature>
<gene>
    <name evidence="6" type="ORF">TCIL3000_11_1850</name>
</gene>
<dbReference type="SUPFAM" id="SSF46785">
    <property type="entry name" value="Winged helix' DNA-binding domain"/>
    <property type="match status" value="1"/>
</dbReference>
<protein>
    <recommendedName>
        <fullName evidence="3">26S proteasome regulatory subunit RPN3</fullName>
    </recommendedName>
</protein>
<dbReference type="InterPro" id="IPR057985">
    <property type="entry name" value="TPR_PSMD3_N"/>
</dbReference>
<feature type="transmembrane region" description="Helical" evidence="4">
    <location>
        <begin position="46"/>
        <end position="66"/>
    </location>
</feature>
<organism evidence="6">
    <name type="scientific">Trypanosoma congolense (strain IL3000)</name>
    <dbReference type="NCBI Taxonomy" id="1068625"/>
    <lineage>
        <taxon>Eukaryota</taxon>
        <taxon>Discoba</taxon>
        <taxon>Euglenozoa</taxon>
        <taxon>Kinetoplastea</taxon>
        <taxon>Metakinetoplastina</taxon>
        <taxon>Trypanosomatida</taxon>
        <taxon>Trypanosomatidae</taxon>
        <taxon>Trypanosoma</taxon>
        <taxon>Nannomonas</taxon>
    </lineage>
</organism>
<dbReference type="PANTHER" id="PTHR10758:SF2">
    <property type="entry name" value="26S PROTEASOME NON-ATPASE REGULATORY SUBUNIT 3"/>
    <property type="match status" value="1"/>
</dbReference>
<evidence type="ECO:0000256" key="4">
    <source>
        <dbReference type="SAM" id="Phobius"/>
    </source>
</evidence>
<comment type="similarity">
    <text evidence="1">Belongs to the proteasome subunit S3 family.</text>
</comment>
<dbReference type="Gene3D" id="1.25.40.570">
    <property type="match status" value="1"/>
</dbReference>
<evidence type="ECO:0000256" key="3">
    <source>
        <dbReference type="ARBA" id="ARBA00075103"/>
    </source>
</evidence>
<dbReference type="GO" id="GO:0008541">
    <property type="term" value="C:proteasome regulatory particle, lid subcomplex"/>
    <property type="evidence" value="ECO:0007669"/>
    <property type="project" value="TreeGrafter"/>
</dbReference>
<dbReference type="AlphaFoldDB" id="G0UZI1"/>
<sequence length="419" mass="47822">MDVTLKHTLYLRVCMLSDHGSFFFPPFFCKKKGLTWHAAALFSPSFLFLSLQLIILFGFFLLCGCVREKNISEGKQQQHNCVLRSVMQGEGKLVTQQLHRSDGEGIEKQLGYLMNLYRALCVRHDEIGQEIVLNDILALLTVNHQHDLAERVISTCEITHDHRSNNQAARYFYYVGLTRALLLDYVGANQCLQHALRKAPERASGFRVAATKLSLVVQLLLGEIPPRSDFLQKDMRECLSPYLQLASCVRFGQLGRFMSIVQQHGAIFEHDRTHSLILRVRQHVIRTGLRRICQAYSRISIPDICAKLFIDNSADAEYIIAKAIRDGVIDAVIDHENRHLISSDTVDVYSTSEPLLALQRRIQFLNATHNDVKCSMRYSTTDPDLEEERRKVDREEMDSLLRAMEDEELAGADFEDGLP</sequence>
<evidence type="ECO:0000256" key="1">
    <source>
        <dbReference type="ARBA" id="ARBA00007912"/>
    </source>
</evidence>
<keyword evidence="4" id="KW-1133">Transmembrane helix</keyword>
<dbReference type="PROSITE" id="PS50250">
    <property type="entry name" value="PCI"/>
    <property type="match status" value="1"/>
</dbReference>
<evidence type="ECO:0000259" key="5">
    <source>
        <dbReference type="PROSITE" id="PS50250"/>
    </source>
</evidence>
<proteinExistence type="inferred from homology"/>
<dbReference type="InterPro" id="IPR050756">
    <property type="entry name" value="CSN3"/>
</dbReference>
<dbReference type="EMBL" id="HE575324">
    <property type="protein sequence ID" value="CCC94800.1"/>
    <property type="molecule type" value="Genomic_DNA"/>
</dbReference>
<evidence type="ECO:0000256" key="2">
    <source>
        <dbReference type="ARBA" id="ARBA00022942"/>
    </source>
</evidence>
<name>G0UZI1_TRYCI</name>
<dbReference type="InterPro" id="IPR013586">
    <property type="entry name" value="PSMD3_C"/>
</dbReference>
<keyword evidence="4" id="KW-0812">Transmembrane</keyword>
<dbReference type="SMART" id="SM00088">
    <property type="entry name" value="PINT"/>
    <property type="match status" value="1"/>
</dbReference>
<keyword evidence="2 6" id="KW-0647">Proteasome</keyword>
<dbReference type="PANTHER" id="PTHR10758">
    <property type="entry name" value="26S PROTEASOME NON-ATPASE REGULATORY SUBUNIT 3/COP9 SIGNALOSOME COMPLEX SUBUNIT 3"/>
    <property type="match status" value="1"/>
</dbReference>
<dbReference type="GO" id="GO:0042176">
    <property type="term" value="P:regulation of protein catabolic process"/>
    <property type="evidence" value="ECO:0007669"/>
    <property type="project" value="InterPro"/>
</dbReference>
<dbReference type="Pfam" id="PF01399">
    <property type="entry name" value="PCI"/>
    <property type="match status" value="1"/>
</dbReference>